<dbReference type="GO" id="GO:0051016">
    <property type="term" value="P:barbed-end actin filament capping"/>
    <property type="evidence" value="ECO:0007669"/>
    <property type="project" value="UniProtKB-UniRule"/>
</dbReference>
<proteinExistence type="inferred from homology"/>
<dbReference type="Proteomes" id="UP001530293">
    <property type="component" value="Unassembled WGS sequence"/>
</dbReference>
<dbReference type="PANTHER" id="PTHR10653">
    <property type="entry name" value="F-ACTIN-CAPPING PROTEIN SUBUNIT ALPHA"/>
    <property type="match status" value="1"/>
</dbReference>
<evidence type="ECO:0000256" key="2">
    <source>
        <dbReference type="ARBA" id="ARBA00023203"/>
    </source>
</evidence>
<comment type="similarity">
    <text evidence="3">Belongs to the F-actin-capping protein alpha subunit family.</text>
</comment>
<dbReference type="AlphaFoldDB" id="A0ABD3M1L3"/>
<dbReference type="PANTHER" id="PTHR10653:SF0">
    <property type="entry name" value="F-ACTIN-CAPPING PROTEIN SUBUNIT ALPHA"/>
    <property type="match status" value="1"/>
</dbReference>
<dbReference type="SUPFAM" id="SSF90096">
    <property type="entry name" value="Subunits of heterodimeric actin filament capping protein Capz"/>
    <property type="match status" value="1"/>
</dbReference>
<keyword evidence="2 3" id="KW-0009">Actin-binding</keyword>
<dbReference type="Gene3D" id="3.90.1150.210">
    <property type="entry name" value="F-actin capping protein, beta subunit"/>
    <property type="match status" value="1"/>
</dbReference>
<comment type="subunit">
    <text evidence="3">Heterodimer of an alpha and a beta subunit.</text>
</comment>
<evidence type="ECO:0000313" key="5">
    <source>
        <dbReference type="Proteomes" id="UP001530293"/>
    </source>
</evidence>
<comment type="caution">
    <text evidence="4">The sequence shown here is derived from an EMBL/GenBank/DDBJ whole genome shotgun (WGS) entry which is preliminary data.</text>
</comment>
<evidence type="ECO:0000256" key="1">
    <source>
        <dbReference type="ARBA" id="ARBA00022467"/>
    </source>
</evidence>
<dbReference type="InterPro" id="IPR042276">
    <property type="entry name" value="CapZ_alpha/beta_2"/>
</dbReference>
<evidence type="ECO:0000256" key="3">
    <source>
        <dbReference type="RuleBase" id="RU365077"/>
    </source>
</evidence>
<reference evidence="4 5" key="1">
    <citation type="submission" date="2024-10" db="EMBL/GenBank/DDBJ databases">
        <title>Updated reference genomes for cyclostephanoid diatoms.</title>
        <authorList>
            <person name="Roberts W.R."/>
            <person name="Alverson A.J."/>
        </authorList>
    </citation>
    <scope>NUCLEOTIDE SEQUENCE [LARGE SCALE GENOMIC DNA]</scope>
    <source>
        <strain evidence="4 5">AJA232-27</strain>
    </source>
</reference>
<comment type="function">
    <text evidence="3">F-actin-capping proteins bind in a Ca(2+)-independent manner to the fast growing ends of actin filaments (barbed end) thereby blocking the exchange of subunits at these ends. Unlike other capping proteins (such as gelsolin and severin), these proteins do not sever actin filaments.</text>
</comment>
<dbReference type="InterPro" id="IPR037282">
    <property type="entry name" value="CapZ_alpha/beta"/>
</dbReference>
<dbReference type="EMBL" id="JALLBG020000299">
    <property type="protein sequence ID" value="KAL3756626.1"/>
    <property type="molecule type" value="Genomic_DNA"/>
</dbReference>
<dbReference type="GO" id="GO:0003779">
    <property type="term" value="F:actin binding"/>
    <property type="evidence" value="ECO:0007669"/>
    <property type="project" value="UniProtKB-KW"/>
</dbReference>
<keyword evidence="5" id="KW-1185">Reference proteome</keyword>
<evidence type="ECO:0000313" key="4">
    <source>
        <dbReference type="EMBL" id="KAL3756626.1"/>
    </source>
</evidence>
<name>A0ABD3M1L3_9STRA</name>
<organism evidence="4 5">
    <name type="scientific">Discostella pseudostelligera</name>
    <dbReference type="NCBI Taxonomy" id="259834"/>
    <lineage>
        <taxon>Eukaryota</taxon>
        <taxon>Sar</taxon>
        <taxon>Stramenopiles</taxon>
        <taxon>Ochrophyta</taxon>
        <taxon>Bacillariophyta</taxon>
        <taxon>Coscinodiscophyceae</taxon>
        <taxon>Thalassiosirophycidae</taxon>
        <taxon>Stephanodiscales</taxon>
        <taxon>Stephanodiscaceae</taxon>
        <taxon>Discostella</taxon>
    </lineage>
</organism>
<accession>A0ABD3M1L3</accession>
<dbReference type="GO" id="GO:0008290">
    <property type="term" value="C:F-actin capping protein complex"/>
    <property type="evidence" value="ECO:0007669"/>
    <property type="project" value="UniProtKB-UniRule"/>
</dbReference>
<dbReference type="InterPro" id="IPR002189">
    <property type="entry name" value="CapZ_alpha"/>
</dbReference>
<gene>
    <name evidence="4" type="ORF">ACHAWU_002529</name>
</gene>
<protein>
    <recommendedName>
        <fullName evidence="3">F-actin-capping protein subunit alpha</fullName>
    </recommendedName>
</protein>
<keyword evidence="1 3" id="KW-0117">Actin capping</keyword>
<dbReference type="Pfam" id="PF01267">
    <property type="entry name" value="F-actin_cap_A"/>
    <property type="match status" value="1"/>
</dbReference>
<sequence length="275" mass="30446">MTEMNQTAINSILLASPPGQFDIILDDLRSLLPKSSVSTLLESRVVNDVRAEWEASTGRSTLAAAADCDGGVGKSESDDANQCYISSLSNAMDTYLASNFSSSGVRAARTVTIASTADTDDAPKRTLTINTYAEKIDLHNYQAVSWKGCYTISLPLASTSNILQGQIDIWAHTFENGGNFHLRSNISLNAKIKQRIGAASDDNEQQSAWASSITHQIKSWDKVEVMQHITEMFDSIRHTYMKRLRRVMPMTRTKMDWNVAGHRVVQTLCEGHDKR</sequence>